<name>A0A5J5HR53_9BACI</name>
<evidence type="ECO:0000256" key="1">
    <source>
        <dbReference type="ARBA" id="ARBA00038473"/>
    </source>
</evidence>
<accession>A0A5J5HR53</accession>
<dbReference type="InterPro" id="IPR001466">
    <property type="entry name" value="Beta-lactam-related"/>
</dbReference>
<dbReference type="AlphaFoldDB" id="A0A5J5HR53"/>
<evidence type="ECO:0000313" key="4">
    <source>
        <dbReference type="Proteomes" id="UP000326671"/>
    </source>
</evidence>
<dbReference type="Proteomes" id="UP000326671">
    <property type="component" value="Unassembled WGS sequence"/>
</dbReference>
<dbReference type="OrthoDB" id="9803467at2"/>
<dbReference type="PANTHER" id="PTHR22935">
    <property type="entry name" value="PENICILLIN-BINDING PROTEIN"/>
    <property type="match status" value="1"/>
</dbReference>
<gene>
    <name evidence="3" type="ORF">F4V44_12545</name>
</gene>
<evidence type="ECO:0000313" key="3">
    <source>
        <dbReference type="EMBL" id="KAA9023958.1"/>
    </source>
</evidence>
<comment type="caution">
    <text evidence="3">The sequence shown here is derived from an EMBL/GenBank/DDBJ whole genome shotgun (WGS) entry which is preliminary data.</text>
</comment>
<organism evidence="3 4">
    <name type="scientific">Niallia endozanthoxylica</name>
    <dbReference type="NCBI Taxonomy" id="2036016"/>
    <lineage>
        <taxon>Bacteria</taxon>
        <taxon>Bacillati</taxon>
        <taxon>Bacillota</taxon>
        <taxon>Bacilli</taxon>
        <taxon>Bacillales</taxon>
        <taxon>Bacillaceae</taxon>
        <taxon>Niallia</taxon>
    </lineage>
</organism>
<dbReference type="InterPro" id="IPR012338">
    <property type="entry name" value="Beta-lactam/transpept-like"/>
</dbReference>
<evidence type="ECO:0000259" key="2">
    <source>
        <dbReference type="Pfam" id="PF00144"/>
    </source>
</evidence>
<dbReference type="Gene3D" id="3.40.710.10">
    <property type="entry name" value="DD-peptidase/beta-lactamase superfamily"/>
    <property type="match status" value="1"/>
</dbReference>
<proteinExistence type="inferred from homology"/>
<reference evidence="3 4" key="1">
    <citation type="submission" date="2019-09" db="EMBL/GenBank/DDBJ databases">
        <title>Whole genome sequences of isolates from the Mars Exploration Rovers.</title>
        <authorList>
            <person name="Seuylemezian A."/>
            <person name="Vaishampayan P."/>
        </authorList>
    </citation>
    <scope>NUCLEOTIDE SEQUENCE [LARGE SCALE GENOMIC DNA]</scope>
    <source>
        <strain evidence="3 4">MER_TA_151</strain>
    </source>
</reference>
<comment type="similarity">
    <text evidence="1">Belongs to the beta-lactamase family.</text>
</comment>
<feature type="domain" description="Beta-lactamase-related" evidence="2">
    <location>
        <begin position="48"/>
        <end position="325"/>
    </location>
</feature>
<sequence>MITKETEVLIKRDLDHAKKASIVAGAVTKNEKWIKGNIYDGHGNAELGNCVFEIGSTTKTFTSLLLSKLILNQTISLDEPISSYKPEYKQALSANGKEVTFRHLSTHRSGLPREDMKKIRQRMKEHKDEKDNPYKYFSHDDVHQFFVDFDLKKEIDKKWGYSNIGVGLLGNVLAEIIGSTYEEAVITEILDPLGMKDTFINGTPEQYQRYVKAYNKKGVRIPPIELPSINAAGALKSTMNDMLLYLEHQMGLKESPLKDEIELCHQIHGKTGSKKMNMGLGWFIEKKDWSDNPIIHHGGTTMGFHTYCGFIKEEQVGVVIYSTIQLKPLRIIKMLLNLTGMINEDIAESIFKSTIHSRAEDRPIQEI</sequence>
<protein>
    <submittedName>
        <fullName evidence="3">Beta-lactamase family protein</fullName>
    </submittedName>
</protein>
<dbReference type="PANTHER" id="PTHR22935:SF95">
    <property type="entry name" value="BETA-LACTAMASE-LIKE 1-RELATED"/>
    <property type="match status" value="1"/>
</dbReference>
<dbReference type="InterPro" id="IPR051478">
    <property type="entry name" value="Beta-lactamase-like_AB/R"/>
</dbReference>
<dbReference type="SUPFAM" id="SSF56601">
    <property type="entry name" value="beta-lactamase/transpeptidase-like"/>
    <property type="match status" value="1"/>
</dbReference>
<keyword evidence="4" id="KW-1185">Reference proteome</keyword>
<dbReference type="Pfam" id="PF00144">
    <property type="entry name" value="Beta-lactamase"/>
    <property type="match status" value="1"/>
</dbReference>
<dbReference type="EMBL" id="VYKL01000018">
    <property type="protein sequence ID" value="KAA9023958.1"/>
    <property type="molecule type" value="Genomic_DNA"/>
</dbReference>